<organism evidence="2 3">
    <name type="scientific">Oceanobacillus longus</name>
    <dbReference type="NCBI Taxonomy" id="930120"/>
    <lineage>
        <taxon>Bacteria</taxon>
        <taxon>Bacillati</taxon>
        <taxon>Bacillota</taxon>
        <taxon>Bacilli</taxon>
        <taxon>Bacillales</taxon>
        <taxon>Bacillaceae</taxon>
        <taxon>Oceanobacillus</taxon>
    </lineage>
</organism>
<protein>
    <submittedName>
        <fullName evidence="2">Uncharacterized protein</fullName>
    </submittedName>
</protein>
<keyword evidence="1" id="KW-0472">Membrane</keyword>
<evidence type="ECO:0000256" key="1">
    <source>
        <dbReference type="SAM" id="Phobius"/>
    </source>
</evidence>
<accession>A0ABV8H108</accession>
<reference evidence="3" key="1">
    <citation type="journal article" date="2019" name="Int. J. Syst. Evol. Microbiol.">
        <title>The Global Catalogue of Microorganisms (GCM) 10K type strain sequencing project: providing services to taxonomists for standard genome sequencing and annotation.</title>
        <authorList>
            <consortium name="The Broad Institute Genomics Platform"/>
            <consortium name="The Broad Institute Genome Sequencing Center for Infectious Disease"/>
            <person name="Wu L."/>
            <person name="Ma J."/>
        </authorList>
    </citation>
    <scope>NUCLEOTIDE SEQUENCE [LARGE SCALE GENOMIC DNA]</scope>
    <source>
        <strain evidence="3">IBRC-M 10703</strain>
    </source>
</reference>
<comment type="caution">
    <text evidence="2">The sequence shown here is derived from an EMBL/GenBank/DDBJ whole genome shotgun (WGS) entry which is preliminary data.</text>
</comment>
<dbReference type="RefSeq" id="WP_379498016.1">
    <property type="nucleotide sequence ID" value="NZ_JBHSAO010000016.1"/>
</dbReference>
<feature type="transmembrane region" description="Helical" evidence="1">
    <location>
        <begin position="5"/>
        <end position="23"/>
    </location>
</feature>
<feature type="transmembrane region" description="Helical" evidence="1">
    <location>
        <begin position="29"/>
        <end position="47"/>
    </location>
</feature>
<dbReference type="Proteomes" id="UP001595772">
    <property type="component" value="Unassembled WGS sequence"/>
</dbReference>
<evidence type="ECO:0000313" key="2">
    <source>
        <dbReference type="EMBL" id="MFC4025523.1"/>
    </source>
</evidence>
<gene>
    <name evidence="2" type="ORF">ACFOUV_17215</name>
</gene>
<name>A0ABV8H108_9BACI</name>
<keyword evidence="1" id="KW-0812">Transmembrane</keyword>
<keyword evidence="3" id="KW-1185">Reference proteome</keyword>
<keyword evidence="1" id="KW-1133">Transmembrane helix</keyword>
<evidence type="ECO:0000313" key="3">
    <source>
        <dbReference type="Proteomes" id="UP001595772"/>
    </source>
</evidence>
<feature type="transmembrane region" description="Helical" evidence="1">
    <location>
        <begin position="59"/>
        <end position="80"/>
    </location>
</feature>
<sequence length="83" mass="9136">MNSKIGVLSTVLFFVGLVSYIFVLFGNDSFLIVGVIVSVIGFILALLAEKGMYKKIGLLGNGIILFITIVFPFIVTTFFWNQP</sequence>
<dbReference type="EMBL" id="JBHSAO010000016">
    <property type="protein sequence ID" value="MFC4025523.1"/>
    <property type="molecule type" value="Genomic_DNA"/>
</dbReference>
<proteinExistence type="predicted"/>